<evidence type="ECO:0000259" key="6">
    <source>
        <dbReference type="Pfam" id="PF01636"/>
    </source>
</evidence>
<keyword evidence="4" id="KW-0418">Kinase</keyword>
<keyword evidence="2" id="KW-0808">Transferase</keyword>
<organism evidence="7 8">
    <name type="scientific">Neolewinella lacunae</name>
    <dbReference type="NCBI Taxonomy" id="1517758"/>
    <lineage>
        <taxon>Bacteria</taxon>
        <taxon>Pseudomonadati</taxon>
        <taxon>Bacteroidota</taxon>
        <taxon>Saprospiria</taxon>
        <taxon>Saprospirales</taxon>
        <taxon>Lewinellaceae</taxon>
        <taxon>Neolewinella</taxon>
    </lineage>
</organism>
<evidence type="ECO:0000256" key="2">
    <source>
        <dbReference type="ARBA" id="ARBA00022679"/>
    </source>
</evidence>
<dbReference type="RefSeq" id="WP_187467088.1">
    <property type="nucleotide sequence ID" value="NZ_JACSIT010000115.1"/>
</dbReference>
<evidence type="ECO:0000256" key="3">
    <source>
        <dbReference type="ARBA" id="ARBA00022741"/>
    </source>
</evidence>
<dbReference type="AlphaFoldDB" id="A0A923T7Y8"/>
<dbReference type="PANTHER" id="PTHR34273:SF2">
    <property type="entry name" value="METHYLTHIORIBOSE KINASE"/>
    <property type="match status" value="1"/>
</dbReference>
<proteinExistence type="inferred from homology"/>
<evidence type="ECO:0000256" key="1">
    <source>
        <dbReference type="ARBA" id="ARBA00010165"/>
    </source>
</evidence>
<dbReference type="GO" id="GO:0005524">
    <property type="term" value="F:ATP binding"/>
    <property type="evidence" value="ECO:0007669"/>
    <property type="project" value="UniProtKB-KW"/>
</dbReference>
<accession>A0A923T7Y8</accession>
<dbReference type="InterPro" id="IPR002575">
    <property type="entry name" value="Aminoglycoside_PTrfase"/>
</dbReference>
<dbReference type="InterPro" id="IPR011009">
    <property type="entry name" value="Kinase-like_dom_sf"/>
</dbReference>
<dbReference type="Proteomes" id="UP000650081">
    <property type="component" value="Unassembled WGS sequence"/>
</dbReference>
<evidence type="ECO:0000313" key="8">
    <source>
        <dbReference type="Proteomes" id="UP000650081"/>
    </source>
</evidence>
<dbReference type="GO" id="GO:0016301">
    <property type="term" value="F:kinase activity"/>
    <property type="evidence" value="ECO:0007669"/>
    <property type="project" value="UniProtKB-KW"/>
</dbReference>
<sequence length="339" mass="37378">MTDDAQRFKDATGSPWMLTAEDPTRVDAYLRERNFLGPAESVTALSRAGEGNMNVTLRVKTIERQFILKQSRPWVAKYPTLPAPVDRILVEKAYLERTSCVPALAAHTPALLAADPENFVLLLEDLTGAEDLLRAYDHRQPILAEELRAMLAYLSELHQMAPGDFPANLPLRELNHAHIFVLPFRADNGFPLDDFLPGLAEVARPYQHDADLAARAAALGERYLATGSCLVHGDFYPGSLMSRGGHLFVIDGEFAHPGHPEFDLGVLTAHLLLAAAPAEQLQSIDQHYRKPAGFDTGLARQFCYVEVLRRLIGIAQLPLALTLGQRKALLAQAHQGLLD</sequence>
<keyword evidence="8" id="KW-1185">Reference proteome</keyword>
<dbReference type="EMBL" id="JACSIT010000115">
    <property type="protein sequence ID" value="MBC6995035.1"/>
    <property type="molecule type" value="Genomic_DNA"/>
</dbReference>
<reference evidence="7" key="1">
    <citation type="submission" date="2020-08" db="EMBL/GenBank/DDBJ databases">
        <title>Lewinella bacteria from marine environments.</title>
        <authorList>
            <person name="Zhong Y."/>
        </authorList>
    </citation>
    <scope>NUCLEOTIDE SEQUENCE</scope>
    <source>
        <strain evidence="7">KCTC 42187</strain>
    </source>
</reference>
<dbReference type="Gene3D" id="3.30.200.20">
    <property type="entry name" value="Phosphorylase Kinase, domain 1"/>
    <property type="match status" value="1"/>
</dbReference>
<dbReference type="Pfam" id="PF01636">
    <property type="entry name" value="APH"/>
    <property type="match status" value="1"/>
</dbReference>
<dbReference type="Gene3D" id="3.90.1200.10">
    <property type="match status" value="1"/>
</dbReference>
<evidence type="ECO:0000256" key="5">
    <source>
        <dbReference type="ARBA" id="ARBA00022840"/>
    </source>
</evidence>
<evidence type="ECO:0000256" key="4">
    <source>
        <dbReference type="ARBA" id="ARBA00022777"/>
    </source>
</evidence>
<evidence type="ECO:0000313" key="7">
    <source>
        <dbReference type="EMBL" id="MBC6995035.1"/>
    </source>
</evidence>
<feature type="domain" description="Aminoglycoside phosphotransferase" evidence="6">
    <location>
        <begin position="47"/>
        <end position="292"/>
    </location>
</feature>
<keyword evidence="3" id="KW-0547">Nucleotide-binding</keyword>
<comment type="similarity">
    <text evidence="1">Belongs to the methylthioribose kinase family.</text>
</comment>
<protein>
    <submittedName>
        <fullName evidence="7">Phosphotransferase</fullName>
    </submittedName>
</protein>
<comment type="caution">
    <text evidence="7">The sequence shown here is derived from an EMBL/GenBank/DDBJ whole genome shotgun (WGS) entry which is preliminary data.</text>
</comment>
<name>A0A923T7Y8_9BACT</name>
<dbReference type="PANTHER" id="PTHR34273">
    <property type="entry name" value="METHYLTHIORIBOSE KINASE"/>
    <property type="match status" value="1"/>
</dbReference>
<gene>
    <name evidence="7" type="ORF">H9S92_12720</name>
</gene>
<keyword evidence="5" id="KW-0067">ATP-binding</keyword>
<dbReference type="SUPFAM" id="SSF56112">
    <property type="entry name" value="Protein kinase-like (PK-like)"/>
    <property type="match status" value="1"/>
</dbReference>